<dbReference type="GO" id="GO:0005506">
    <property type="term" value="F:iron ion binding"/>
    <property type="evidence" value="ECO:0007669"/>
    <property type="project" value="InterPro"/>
</dbReference>
<evidence type="ECO:0000256" key="5">
    <source>
        <dbReference type="ARBA" id="ARBA00023004"/>
    </source>
</evidence>
<evidence type="ECO:0000256" key="3">
    <source>
        <dbReference type="ARBA" id="ARBA00022723"/>
    </source>
</evidence>
<dbReference type="PANTHER" id="PTHR46696">
    <property type="entry name" value="P450, PUTATIVE (EUROFUNG)-RELATED"/>
    <property type="match status" value="1"/>
</dbReference>
<comment type="similarity">
    <text evidence="1 7">Belongs to the cytochrome P450 family.</text>
</comment>
<evidence type="ECO:0000256" key="2">
    <source>
        <dbReference type="ARBA" id="ARBA00022617"/>
    </source>
</evidence>
<dbReference type="KEGG" id="glj:GKIL_3160"/>
<accession>U5QKH0</accession>
<dbReference type="PATRIC" id="fig|1183438.3.peg.3110"/>
<sequence length="416" mass="47745">MTLIPGSSVHPDPREGEGFFLNSPQKLDNPFPDLQYFRENRPIFFYPPLDQWFVFKYDAVNELLSDPRLSADRMKGFVDKVPEEVREEFKTIAPLLTMWVLMQDGEDHARLRNFLYLGFNGTVVHDLKEQTQKSADELLDRVERQGYMDGSSDYGFVLTAYVLSDFLGVHKEDRDQVIQWSVDFVDFFNIVPITVDTTRRLVRSTNGLSQYTRGLIAERRANPQNDFLTTLIRAENEGGHFSDDEIVANAMLFLLAGHLAVRNLIGNAIYLLLTHPEQYRQLLAQPELLENAVEETLRYEPPVILIPRIANEDFLFNGNRFRQGQLIQLSIASANRDADHFSMPDQFDITKKPGKILSFGHGPHTCLGAVLARQEAIIALETLFRRFPTIKIAEDKQIQWYRNAGNRGPQKLPLVF</sequence>
<feature type="region of interest" description="Disordered" evidence="8">
    <location>
        <begin position="1"/>
        <end position="24"/>
    </location>
</feature>
<evidence type="ECO:0000256" key="1">
    <source>
        <dbReference type="ARBA" id="ARBA00010617"/>
    </source>
</evidence>
<dbReference type="GO" id="GO:0016712">
    <property type="term" value="F:oxidoreductase activity, acting on paired donors, with incorporation or reduction of molecular oxygen, reduced flavin or flavoprotein as one donor, and incorporation of one atom of oxygen"/>
    <property type="evidence" value="ECO:0007669"/>
    <property type="project" value="UniProtKB-EC"/>
</dbReference>
<gene>
    <name evidence="9" type="ORF">GKIL_3160</name>
</gene>
<dbReference type="InterPro" id="IPR001128">
    <property type="entry name" value="Cyt_P450"/>
</dbReference>
<evidence type="ECO:0000256" key="7">
    <source>
        <dbReference type="RuleBase" id="RU000461"/>
    </source>
</evidence>
<dbReference type="STRING" id="1183438.GKIL_3160"/>
<keyword evidence="2 7" id="KW-0349">Heme</keyword>
<dbReference type="eggNOG" id="COG2124">
    <property type="taxonomic scope" value="Bacteria"/>
</dbReference>
<dbReference type="GO" id="GO:0020037">
    <property type="term" value="F:heme binding"/>
    <property type="evidence" value="ECO:0007669"/>
    <property type="project" value="InterPro"/>
</dbReference>
<dbReference type="CDD" id="cd20625">
    <property type="entry name" value="CYP164-like"/>
    <property type="match status" value="1"/>
</dbReference>
<dbReference type="Pfam" id="PF00067">
    <property type="entry name" value="p450"/>
    <property type="match status" value="2"/>
</dbReference>
<name>U5QKH0_GLOK1</name>
<keyword evidence="4 7" id="KW-0560">Oxidoreductase</keyword>
<dbReference type="EMBL" id="CP003587">
    <property type="protein sequence ID" value="AGY59406.1"/>
    <property type="molecule type" value="Genomic_DNA"/>
</dbReference>
<keyword evidence="6 7" id="KW-0503">Monooxygenase</keyword>
<evidence type="ECO:0000313" key="9">
    <source>
        <dbReference type="EMBL" id="AGY59406.1"/>
    </source>
</evidence>
<keyword evidence="5 7" id="KW-0408">Iron</keyword>
<dbReference type="PANTHER" id="PTHR46696:SF1">
    <property type="entry name" value="CYTOCHROME P450 YJIB-RELATED"/>
    <property type="match status" value="1"/>
</dbReference>
<dbReference type="Proteomes" id="UP000017396">
    <property type="component" value="Chromosome"/>
</dbReference>
<keyword evidence="3 7" id="KW-0479">Metal-binding</keyword>
<dbReference type="InterPro" id="IPR036396">
    <property type="entry name" value="Cyt_P450_sf"/>
</dbReference>
<dbReference type="RefSeq" id="WP_023174673.1">
    <property type="nucleotide sequence ID" value="NC_022600.1"/>
</dbReference>
<dbReference type="FunFam" id="1.10.630.10:FF:000018">
    <property type="entry name" value="Cytochrome P450 monooxygenase"/>
    <property type="match status" value="1"/>
</dbReference>
<evidence type="ECO:0000256" key="4">
    <source>
        <dbReference type="ARBA" id="ARBA00023002"/>
    </source>
</evidence>
<dbReference type="InterPro" id="IPR002397">
    <property type="entry name" value="Cyt_P450_B"/>
</dbReference>
<evidence type="ECO:0000256" key="6">
    <source>
        <dbReference type="ARBA" id="ARBA00023033"/>
    </source>
</evidence>
<dbReference type="Gene3D" id="1.10.630.10">
    <property type="entry name" value="Cytochrome P450"/>
    <property type="match status" value="1"/>
</dbReference>
<proteinExistence type="inferred from homology"/>
<evidence type="ECO:0000256" key="8">
    <source>
        <dbReference type="SAM" id="MobiDB-lite"/>
    </source>
</evidence>
<dbReference type="SUPFAM" id="SSF48264">
    <property type="entry name" value="Cytochrome P450"/>
    <property type="match status" value="1"/>
</dbReference>
<keyword evidence="10" id="KW-1185">Reference proteome</keyword>
<protein>
    <submittedName>
        <fullName evidence="9">Cytochrome P450</fullName>
        <ecNumber evidence="9">1.14.14.1</ecNumber>
    </submittedName>
</protein>
<dbReference type="AlphaFoldDB" id="U5QKH0"/>
<dbReference type="PRINTS" id="PR00359">
    <property type="entry name" value="BP450"/>
</dbReference>
<organism evidence="9 10">
    <name type="scientific">Gloeobacter kilaueensis (strain ATCC BAA-2537 / CCAP 1431/1 / ULC 316 / JS1)</name>
    <dbReference type="NCBI Taxonomy" id="1183438"/>
    <lineage>
        <taxon>Bacteria</taxon>
        <taxon>Bacillati</taxon>
        <taxon>Cyanobacteriota</taxon>
        <taxon>Cyanophyceae</taxon>
        <taxon>Gloeobacterales</taxon>
        <taxon>Gloeobacteraceae</taxon>
        <taxon>Gloeobacter</taxon>
    </lineage>
</organism>
<dbReference type="HOGENOM" id="CLU_033716_0_2_3"/>
<evidence type="ECO:0000313" key="10">
    <source>
        <dbReference type="Proteomes" id="UP000017396"/>
    </source>
</evidence>
<reference evidence="9 10" key="1">
    <citation type="journal article" date="2013" name="PLoS ONE">
        <title>Cultivation and Complete Genome Sequencing of Gloeobacter kilaueensis sp. nov., from a Lava Cave in Kilauea Caldera, Hawai'i.</title>
        <authorList>
            <person name="Saw J.H."/>
            <person name="Schatz M."/>
            <person name="Brown M.V."/>
            <person name="Kunkel D.D."/>
            <person name="Foster J.S."/>
            <person name="Shick H."/>
            <person name="Christensen S."/>
            <person name="Hou S."/>
            <person name="Wan X."/>
            <person name="Donachie S.P."/>
        </authorList>
    </citation>
    <scope>NUCLEOTIDE SEQUENCE [LARGE SCALE GENOMIC DNA]</scope>
    <source>
        <strain evidence="10">JS</strain>
    </source>
</reference>
<dbReference type="PROSITE" id="PS00086">
    <property type="entry name" value="CYTOCHROME_P450"/>
    <property type="match status" value="1"/>
</dbReference>
<dbReference type="EC" id="1.14.14.1" evidence="9"/>
<dbReference type="InterPro" id="IPR017972">
    <property type="entry name" value="Cyt_P450_CS"/>
</dbReference>
<dbReference type="OrthoDB" id="9801155at2"/>